<dbReference type="PANTHER" id="PTHR11690">
    <property type="entry name" value="AMILORIDE-SENSITIVE SODIUM CHANNEL-RELATED"/>
    <property type="match status" value="1"/>
</dbReference>
<dbReference type="PANTHER" id="PTHR11690:SF240">
    <property type="entry name" value="PICKPOCKET 25-RELATED"/>
    <property type="match status" value="1"/>
</dbReference>
<feature type="transmembrane region" description="Helical" evidence="13">
    <location>
        <begin position="383"/>
        <end position="409"/>
    </location>
</feature>
<dbReference type="EMBL" id="QKKF02000368">
    <property type="protein sequence ID" value="RZF49192.1"/>
    <property type="molecule type" value="Genomic_DNA"/>
</dbReference>
<evidence type="ECO:0000256" key="5">
    <source>
        <dbReference type="ARBA" id="ARBA00022692"/>
    </source>
</evidence>
<keyword evidence="10 12" id="KW-0739">Sodium transport</keyword>
<evidence type="ECO:0000313" key="15">
    <source>
        <dbReference type="Proteomes" id="UP000291343"/>
    </source>
</evidence>
<comment type="caution">
    <text evidence="14">The sequence shown here is derived from an EMBL/GenBank/DDBJ whole genome shotgun (WGS) entry which is preliminary data.</text>
</comment>
<comment type="similarity">
    <text evidence="2 12">Belongs to the amiloride-sensitive sodium channel (TC 1.A.6) family.</text>
</comment>
<evidence type="ECO:0000313" key="14">
    <source>
        <dbReference type="EMBL" id="RZF49192.1"/>
    </source>
</evidence>
<keyword evidence="3 12" id="KW-0813">Transport</keyword>
<gene>
    <name evidence="14" type="ORF">LSTR_LSTR012457</name>
</gene>
<evidence type="ECO:0000256" key="6">
    <source>
        <dbReference type="ARBA" id="ARBA00022989"/>
    </source>
</evidence>
<keyword evidence="8 12" id="KW-0406">Ion transport</keyword>
<dbReference type="Gene3D" id="1.10.287.820">
    <property type="entry name" value="Acid-sensing ion channel domain"/>
    <property type="match status" value="1"/>
</dbReference>
<keyword evidence="4 12" id="KW-0894">Sodium channel</keyword>
<feature type="transmembrane region" description="Helical" evidence="13">
    <location>
        <begin position="41"/>
        <end position="59"/>
    </location>
</feature>
<name>A0A482XT56_LAOST</name>
<dbReference type="GO" id="GO:0005886">
    <property type="term" value="C:plasma membrane"/>
    <property type="evidence" value="ECO:0007669"/>
    <property type="project" value="TreeGrafter"/>
</dbReference>
<evidence type="ECO:0000256" key="12">
    <source>
        <dbReference type="RuleBase" id="RU000679"/>
    </source>
</evidence>
<evidence type="ECO:0000256" key="11">
    <source>
        <dbReference type="ARBA" id="ARBA00023303"/>
    </source>
</evidence>
<keyword evidence="5 12" id="KW-0812">Transmembrane</keyword>
<dbReference type="Pfam" id="PF00858">
    <property type="entry name" value="ASC"/>
    <property type="match status" value="2"/>
</dbReference>
<accession>A0A482XT56</accession>
<evidence type="ECO:0000256" key="3">
    <source>
        <dbReference type="ARBA" id="ARBA00022448"/>
    </source>
</evidence>
<evidence type="ECO:0000256" key="4">
    <source>
        <dbReference type="ARBA" id="ARBA00022461"/>
    </source>
</evidence>
<evidence type="ECO:0000256" key="8">
    <source>
        <dbReference type="ARBA" id="ARBA00023065"/>
    </source>
</evidence>
<dbReference type="Gene3D" id="1.10.287.770">
    <property type="entry name" value="YojJ-like"/>
    <property type="match status" value="1"/>
</dbReference>
<keyword evidence="11 12" id="KW-0407">Ion channel</keyword>
<evidence type="ECO:0000256" key="9">
    <source>
        <dbReference type="ARBA" id="ARBA00023136"/>
    </source>
</evidence>
<evidence type="ECO:0000256" key="13">
    <source>
        <dbReference type="SAM" id="Phobius"/>
    </source>
</evidence>
<keyword evidence="6 13" id="KW-1133">Transmembrane helix</keyword>
<dbReference type="InterPro" id="IPR001873">
    <property type="entry name" value="ENaC"/>
</dbReference>
<comment type="subcellular location">
    <subcellularLocation>
        <location evidence="1">Membrane</location>
        <topology evidence="1">Multi-pass membrane protein</topology>
    </subcellularLocation>
</comment>
<sequence length="428" mass="49667">MAKEANNTREIAKNFLLFVIKNSSIHGFNHLADRRRHMIEYILWFIGILLGVFGIFWLSQSTWYHYQNNPTVVSIENNYQEWNTIFPSITVCPDLQIEPDLNTFNEFLVKDPKSYKLASSDIGELQTLFSKISNWSYSSPSFSQDNFFIDGKTPMTPSEYARLFVTTKNSFTYTLNYNEIEELEDEDLQVHMTEHGVCFGYLSKVSEYFNPIPEELPDITSKGENLQQQALKTIGVAALSIYSSQEVYDLNIHQRHCRFLWESDLIISPVYTYNACRMQCRYNLGLRLCGCVPHVYRSFGKEEICNPEGLVCLSKNRDLLIKLRDSNGKRVECKCLPPCNDVNYVIDQERNIKWAFGCELRWGIIKYPRIRFKRSVLFGFTEVLVSIGGSAGLFLGCSVLSFVEIVYFFTLRLFWYMKKYNSTGLESP</sequence>
<dbReference type="AlphaFoldDB" id="A0A482XT56"/>
<proteinExistence type="inferred from homology"/>
<keyword evidence="7" id="KW-0915">Sodium</keyword>
<dbReference type="OrthoDB" id="6628406at2759"/>
<evidence type="ECO:0000256" key="1">
    <source>
        <dbReference type="ARBA" id="ARBA00004141"/>
    </source>
</evidence>
<protein>
    <recommendedName>
        <fullName evidence="16">Sodium channel protein Nach</fullName>
    </recommendedName>
</protein>
<dbReference type="Proteomes" id="UP000291343">
    <property type="component" value="Unassembled WGS sequence"/>
</dbReference>
<reference evidence="14 15" key="1">
    <citation type="journal article" date="2017" name="Gigascience">
        <title>Genome sequence of the small brown planthopper, Laodelphax striatellus.</title>
        <authorList>
            <person name="Zhu J."/>
            <person name="Jiang F."/>
            <person name="Wang X."/>
            <person name="Yang P."/>
            <person name="Bao Y."/>
            <person name="Zhao W."/>
            <person name="Wang W."/>
            <person name="Lu H."/>
            <person name="Wang Q."/>
            <person name="Cui N."/>
            <person name="Li J."/>
            <person name="Chen X."/>
            <person name="Luo L."/>
            <person name="Yu J."/>
            <person name="Kang L."/>
            <person name="Cui F."/>
        </authorList>
    </citation>
    <scope>NUCLEOTIDE SEQUENCE [LARGE SCALE GENOMIC DNA]</scope>
    <source>
        <strain evidence="14">Lst14</strain>
    </source>
</reference>
<dbReference type="InParanoid" id="A0A482XT56"/>
<evidence type="ECO:0008006" key="16">
    <source>
        <dbReference type="Google" id="ProtNLM"/>
    </source>
</evidence>
<keyword evidence="9 13" id="KW-0472">Membrane</keyword>
<evidence type="ECO:0000256" key="7">
    <source>
        <dbReference type="ARBA" id="ARBA00023053"/>
    </source>
</evidence>
<organism evidence="14 15">
    <name type="scientific">Laodelphax striatellus</name>
    <name type="common">Small brown planthopper</name>
    <name type="synonym">Delphax striatella</name>
    <dbReference type="NCBI Taxonomy" id="195883"/>
    <lineage>
        <taxon>Eukaryota</taxon>
        <taxon>Metazoa</taxon>
        <taxon>Ecdysozoa</taxon>
        <taxon>Arthropoda</taxon>
        <taxon>Hexapoda</taxon>
        <taxon>Insecta</taxon>
        <taxon>Pterygota</taxon>
        <taxon>Neoptera</taxon>
        <taxon>Paraneoptera</taxon>
        <taxon>Hemiptera</taxon>
        <taxon>Auchenorrhyncha</taxon>
        <taxon>Fulgoroidea</taxon>
        <taxon>Delphacidae</taxon>
        <taxon>Criomorphinae</taxon>
        <taxon>Laodelphax</taxon>
    </lineage>
</organism>
<evidence type="ECO:0000256" key="10">
    <source>
        <dbReference type="ARBA" id="ARBA00023201"/>
    </source>
</evidence>
<keyword evidence="15" id="KW-1185">Reference proteome</keyword>
<dbReference type="GO" id="GO:0015280">
    <property type="term" value="F:ligand-gated sodium channel activity"/>
    <property type="evidence" value="ECO:0007669"/>
    <property type="project" value="TreeGrafter"/>
</dbReference>
<evidence type="ECO:0000256" key="2">
    <source>
        <dbReference type="ARBA" id="ARBA00007193"/>
    </source>
</evidence>